<feature type="chain" id="PRO_5041731329" description="Lipoprotein transmembrane" evidence="2">
    <location>
        <begin position="20"/>
        <end position="277"/>
    </location>
</feature>
<accession>A0AA92EDS9</accession>
<organism evidence="3 4">
    <name type="scientific">Ralstonia solanacearum</name>
    <name type="common">Pseudomonas solanacearum</name>
    <dbReference type="NCBI Taxonomy" id="305"/>
    <lineage>
        <taxon>Bacteria</taxon>
        <taxon>Pseudomonadati</taxon>
        <taxon>Pseudomonadota</taxon>
        <taxon>Betaproteobacteria</taxon>
        <taxon>Burkholderiales</taxon>
        <taxon>Burkholderiaceae</taxon>
        <taxon>Ralstonia</taxon>
        <taxon>Ralstonia solanacearum species complex</taxon>
    </lineage>
</organism>
<evidence type="ECO:0000256" key="2">
    <source>
        <dbReference type="SAM" id="SignalP"/>
    </source>
</evidence>
<evidence type="ECO:0000313" key="3">
    <source>
        <dbReference type="EMBL" id="QCX49964.1"/>
    </source>
</evidence>
<feature type="region of interest" description="Disordered" evidence="1">
    <location>
        <begin position="28"/>
        <end position="48"/>
    </location>
</feature>
<feature type="signal peptide" evidence="2">
    <location>
        <begin position="1"/>
        <end position="19"/>
    </location>
</feature>
<evidence type="ECO:0000256" key="1">
    <source>
        <dbReference type="SAM" id="MobiDB-lite"/>
    </source>
</evidence>
<evidence type="ECO:0000313" key="4">
    <source>
        <dbReference type="Proteomes" id="UP000310553"/>
    </source>
</evidence>
<reference evidence="3 4" key="1">
    <citation type="submission" date="2019-04" db="EMBL/GenBank/DDBJ databases">
        <title>Complete Genome of UW386 and Higher Quality Genome of UW700.</title>
        <authorList>
            <person name="Jacobs J."/>
            <person name="Perez A."/>
            <person name="Steidl O."/>
            <person name="Allen C."/>
        </authorList>
    </citation>
    <scope>NUCLEOTIDE SEQUENCE [LARGE SCALE GENOMIC DNA]</scope>
    <source>
        <strain evidence="3 4">UW386</strain>
    </source>
</reference>
<dbReference type="AlphaFoldDB" id="A0AA92EDS9"/>
<feature type="compositionally biased region" description="Low complexity" evidence="1">
    <location>
        <begin position="28"/>
        <end position="46"/>
    </location>
</feature>
<evidence type="ECO:0008006" key="5">
    <source>
        <dbReference type="Google" id="ProtNLM"/>
    </source>
</evidence>
<gene>
    <name evidence="3" type="ORF">E7Z57_13265</name>
</gene>
<name>A0AA92EDS9_RALSL</name>
<dbReference type="PROSITE" id="PS51257">
    <property type="entry name" value="PROKAR_LIPOPROTEIN"/>
    <property type="match status" value="1"/>
</dbReference>
<protein>
    <recommendedName>
        <fullName evidence="5">Lipoprotein transmembrane</fullName>
    </recommendedName>
</protein>
<keyword evidence="2" id="KW-0732">Signal</keyword>
<dbReference type="EMBL" id="CP039339">
    <property type="protein sequence ID" value="QCX49964.1"/>
    <property type="molecule type" value="Genomic_DNA"/>
</dbReference>
<dbReference type="Proteomes" id="UP000310553">
    <property type="component" value="Chromosome"/>
</dbReference>
<sequence length="277" mass="26837">MQFRNAPHAVALASVLLLAACGGGGGDDSSSSAASTSSSSSGTTTAQTSQITVQGSAVAVTADPLAIMYMGPNGSSSTLFGSNPMSTSRSAAASSQTAIAGGGYSAFNINSVAVTLTRGTVADVSGTADYQVGRWTNGQGQNVATMSANQGAYYVVGKPLTLSTNASGGTFSCSLAGAPKPTAVSGSVAPGTLTAATAMIDKSTLSATITLTYSIGADQGATMTKTMGVNSISAGSGAVFVSSVLGSDATKPLLGLIYTVKAASSGDTSGSAVLSCQ</sequence>
<proteinExistence type="predicted"/>